<gene>
    <name evidence="11" type="ORF">WL88_00900</name>
</gene>
<dbReference type="InterPro" id="IPR036890">
    <property type="entry name" value="HATPase_C_sf"/>
</dbReference>
<evidence type="ECO:0000259" key="9">
    <source>
        <dbReference type="PROSITE" id="PS50109"/>
    </source>
</evidence>
<dbReference type="Pfam" id="PF00512">
    <property type="entry name" value="HisKA"/>
    <property type="match status" value="1"/>
</dbReference>
<dbReference type="PRINTS" id="PR00344">
    <property type="entry name" value="BCTRLSENSOR"/>
</dbReference>
<dbReference type="PROSITE" id="PS50109">
    <property type="entry name" value="HIS_KIN"/>
    <property type="match status" value="1"/>
</dbReference>
<dbReference type="InterPro" id="IPR004358">
    <property type="entry name" value="Sig_transdc_His_kin-like_C"/>
</dbReference>
<dbReference type="GO" id="GO:0000155">
    <property type="term" value="F:phosphorelay sensor kinase activity"/>
    <property type="evidence" value="ECO:0007669"/>
    <property type="project" value="InterPro"/>
</dbReference>
<dbReference type="SMART" id="SM00448">
    <property type="entry name" value="REC"/>
    <property type="match status" value="1"/>
</dbReference>
<dbReference type="CDD" id="cd00082">
    <property type="entry name" value="HisKA"/>
    <property type="match status" value="1"/>
</dbReference>
<evidence type="ECO:0000259" key="10">
    <source>
        <dbReference type="PROSITE" id="PS50110"/>
    </source>
</evidence>
<dbReference type="EC" id="2.7.13.3" evidence="3"/>
<dbReference type="Gene3D" id="3.40.50.2300">
    <property type="match status" value="1"/>
</dbReference>
<dbReference type="InterPro" id="IPR005467">
    <property type="entry name" value="His_kinase_dom"/>
</dbReference>
<dbReference type="SUPFAM" id="SSF55874">
    <property type="entry name" value="ATPase domain of HSP90 chaperone/DNA topoisomerase II/histidine kinase"/>
    <property type="match status" value="1"/>
</dbReference>
<dbReference type="SUPFAM" id="SSF52172">
    <property type="entry name" value="CheY-like"/>
    <property type="match status" value="1"/>
</dbReference>
<dbReference type="InterPro" id="IPR036097">
    <property type="entry name" value="HisK_dim/P_sf"/>
</dbReference>
<dbReference type="InterPro" id="IPR003594">
    <property type="entry name" value="HATPase_dom"/>
</dbReference>
<dbReference type="SUPFAM" id="SSF55785">
    <property type="entry name" value="PYP-like sensor domain (PAS domain)"/>
    <property type="match status" value="1"/>
</dbReference>
<feature type="compositionally biased region" description="Polar residues" evidence="8">
    <location>
        <begin position="723"/>
        <end position="733"/>
    </location>
</feature>
<evidence type="ECO:0000256" key="7">
    <source>
        <dbReference type="PROSITE-ProRule" id="PRU00169"/>
    </source>
</evidence>
<dbReference type="Proteomes" id="UP000063236">
    <property type="component" value="Unassembled WGS sequence"/>
</dbReference>
<evidence type="ECO:0000256" key="5">
    <source>
        <dbReference type="ARBA" id="ARBA00022679"/>
    </source>
</evidence>
<dbReference type="AlphaFoldDB" id="A0AAW3PIC0"/>
<feature type="modified residue" description="4-aspartylphosphate" evidence="7">
    <location>
        <position position="659"/>
    </location>
</feature>
<dbReference type="EMBL" id="LPJV01000022">
    <property type="protein sequence ID" value="KWF55558.1"/>
    <property type="molecule type" value="Genomic_DNA"/>
</dbReference>
<dbReference type="RefSeq" id="WP_060189082.1">
    <property type="nucleotide sequence ID" value="NZ_LPJS01000029.1"/>
</dbReference>
<dbReference type="PROSITE" id="PS50110">
    <property type="entry name" value="RESPONSE_REGULATORY"/>
    <property type="match status" value="1"/>
</dbReference>
<dbReference type="InterPro" id="IPR001789">
    <property type="entry name" value="Sig_transdc_resp-reg_receiver"/>
</dbReference>
<evidence type="ECO:0000313" key="12">
    <source>
        <dbReference type="Proteomes" id="UP000063236"/>
    </source>
</evidence>
<dbReference type="GO" id="GO:0005886">
    <property type="term" value="C:plasma membrane"/>
    <property type="evidence" value="ECO:0007669"/>
    <property type="project" value="UniProtKB-SubCell"/>
</dbReference>
<dbReference type="FunFam" id="3.30.565.10:FF:000006">
    <property type="entry name" value="Sensor histidine kinase WalK"/>
    <property type="match status" value="1"/>
</dbReference>
<proteinExistence type="predicted"/>
<dbReference type="InterPro" id="IPR013656">
    <property type="entry name" value="PAS_4"/>
</dbReference>
<dbReference type="CDD" id="cd00075">
    <property type="entry name" value="HATPase"/>
    <property type="match status" value="1"/>
</dbReference>
<reference evidence="11 12" key="1">
    <citation type="submission" date="2015-11" db="EMBL/GenBank/DDBJ databases">
        <title>Expanding the genomic diversity of Burkholderia species for the development of highly accurate diagnostics.</title>
        <authorList>
            <person name="Sahl J."/>
            <person name="Keim P."/>
            <person name="Wagner D."/>
        </authorList>
    </citation>
    <scope>NUCLEOTIDE SEQUENCE [LARGE SCALE GENOMIC DNA]</scope>
    <source>
        <strain evidence="11 12">MSMB378WGS</strain>
    </source>
</reference>
<name>A0AAW3PIC0_9BURK</name>
<feature type="domain" description="Histidine kinase" evidence="9">
    <location>
        <begin position="368"/>
        <end position="584"/>
    </location>
</feature>
<keyword evidence="4 7" id="KW-0597">Phosphoprotein</keyword>
<comment type="catalytic activity">
    <reaction evidence="1">
        <text>ATP + protein L-histidine = ADP + protein N-phospho-L-histidine.</text>
        <dbReference type="EC" id="2.7.13.3"/>
    </reaction>
</comment>
<dbReference type="Gene3D" id="3.30.565.10">
    <property type="entry name" value="Histidine kinase-like ATPase, C-terminal domain"/>
    <property type="match status" value="1"/>
</dbReference>
<evidence type="ECO:0000256" key="2">
    <source>
        <dbReference type="ARBA" id="ARBA00004429"/>
    </source>
</evidence>
<protein>
    <recommendedName>
        <fullName evidence="3">histidine kinase</fullName>
        <ecNumber evidence="3">2.7.13.3</ecNumber>
    </recommendedName>
</protein>
<evidence type="ECO:0000256" key="6">
    <source>
        <dbReference type="ARBA" id="ARBA00022777"/>
    </source>
</evidence>
<dbReference type="InterPro" id="IPR003661">
    <property type="entry name" value="HisK_dim/P_dom"/>
</dbReference>
<comment type="subcellular location">
    <subcellularLocation>
        <location evidence="2">Cell inner membrane</location>
        <topology evidence="2">Multi-pass membrane protein</topology>
    </subcellularLocation>
</comment>
<dbReference type="Gene3D" id="3.30.450.20">
    <property type="entry name" value="PAS domain"/>
    <property type="match status" value="1"/>
</dbReference>
<accession>A0AAW3PIC0</accession>
<dbReference type="InterPro" id="IPR025847">
    <property type="entry name" value="MEDS_domain"/>
</dbReference>
<dbReference type="Gene3D" id="1.10.287.130">
    <property type="match status" value="1"/>
</dbReference>
<evidence type="ECO:0000256" key="4">
    <source>
        <dbReference type="ARBA" id="ARBA00022553"/>
    </source>
</evidence>
<dbReference type="PANTHER" id="PTHR43547">
    <property type="entry name" value="TWO-COMPONENT HISTIDINE KINASE"/>
    <property type="match status" value="1"/>
</dbReference>
<feature type="domain" description="Response regulatory" evidence="10">
    <location>
        <begin position="610"/>
        <end position="726"/>
    </location>
</feature>
<dbReference type="Pfam" id="PF08448">
    <property type="entry name" value="PAS_4"/>
    <property type="match status" value="1"/>
</dbReference>
<dbReference type="PANTHER" id="PTHR43547:SF2">
    <property type="entry name" value="HYBRID SIGNAL TRANSDUCTION HISTIDINE KINASE C"/>
    <property type="match status" value="1"/>
</dbReference>
<comment type="caution">
    <text evidence="11">The sequence shown here is derived from an EMBL/GenBank/DDBJ whole genome shotgun (WGS) entry which is preliminary data.</text>
</comment>
<evidence type="ECO:0000256" key="1">
    <source>
        <dbReference type="ARBA" id="ARBA00000085"/>
    </source>
</evidence>
<evidence type="ECO:0000313" key="11">
    <source>
        <dbReference type="EMBL" id="KWF55558.1"/>
    </source>
</evidence>
<keyword evidence="5" id="KW-0808">Transferase</keyword>
<feature type="region of interest" description="Disordered" evidence="8">
    <location>
        <begin position="721"/>
        <end position="741"/>
    </location>
</feature>
<dbReference type="Pfam" id="PF00072">
    <property type="entry name" value="Response_reg"/>
    <property type="match status" value="1"/>
</dbReference>
<dbReference type="SMART" id="SM00387">
    <property type="entry name" value="HATPase_c"/>
    <property type="match status" value="1"/>
</dbReference>
<dbReference type="InterPro" id="IPR035965">
    <property type="entry name" value="PAS-like_dom_sf"/>
</dbReference>
<evidence type="ECO:0000256" key="8">
    <source>
        <dbReference type="SAM" id="MobiDB-lite"/>
    </source>
</evidence>
<organism evidence="11 12">
    <name type="scientific">Burkholderia diffusa</name>
    <dbReference type="NCBI Taxonomy" id="488732"/>
    <lineage>
        <taxon>Bacteria</taxon>
        <taxon>Pseudomonadati</taxon>
        <taxon>Pseudomonadota</taxon>
        <taxon>Betaproteobacteria</taxon>
        <taxon>Burkholderiales</taxon>
        <taxon>Burkholderiaceae</taxon>
        <taxon>Burkholderia</taxon>
        <taxon>Burkholderia cepacia complex</taxon>
    </lineage>
</organism>
<dbReference type="SMART" id="SM00388">
    <property type="entry name" value="HisKA"/>
    <property type="match status" value="1"/>
</dbReference>
<dbReference type="Pfam" id="PF02518">
    <property type="entry name" value="HATPase_c"/>
    <property type="match status" value="1"/>
</dbReference>
<keyword evidence="6 11" id="KW-0418">Kinase</keyword>
<dbReference type="Pfam" id="PF14417">
    <property type="entry name" value="MEDS"/>
    <property type="match status" value="1"/>
</dbReference>
<dbReference type="SUPFAM" id="SSF47384">
    <property type="entry name" value="Homodimeric domain of signal transducing histidine kinase"/>
    <property type="match status" value="1"/>
</dbReference>
<sequence>MKTASPLLESAPLRADHFVQFYESDAQLVSEVALFAADALRDGGSAIVIARPDCLAAVHERLRTLGAAIGAAARERIFMSSAQPLLDSFMDGDLPDPARFHRSIGTIVEAAVRAGRPVHAFGEMVALLCAQERYAGALRLEALWNELIERHRFSLYCGYPASVFPGAEQSETFRHVCALHRRILPAASLRNDENALHLTLALSQQRSRALSDEIRRREAAEQQRNGVLMHAPLPIALLSGPAHRIVLANHRFAALCGRADIVDQPLTAVLPGGDTPAIVRALETAHALGRSTTIVEHHDRPEPDGARVYRLHFNPQPLADGLGVIVSAVEVTEHVAAREKLVAANAERDRLLGELRDANQAKDQFLAVLGHELRNPLTPISLALELIRNRDGHATPNEIAIIQRQLDHMVRLIDDLLDVSRITRGKITLKKEVVQLADIVDRAVEVASPLFEQRRHRLHVDADPDARCHGDPVRLSQVVANLLTNAAKYTLPGGDITVRAAHGADGTAFVEVCDNGAGIPRDRLDSIFEPFYRLDGDVKQAHGGLGIGLALVRSLVTLHGGTVRADSAGPGCGSTFTISLPEYRPKSVALAAPQPPLGIHDMAPGRTGRRVMLVDDNEDAASTLAQWLREAGHEVAVVHDPVTALAAYRAYRPDVAILDIGLPVMDGYELLRRLKAINEVTPCIFLALTGYGRNADRERCLATGFLQHFVKPVDPAALHLAMSQPTPSGNTHDGTGAQPGR</sequence>
<dbReference type="InterPro" id="IPR011006">
    <property type="entry name" value="CheY-like_superfamily"/>
</dbReference>
<evidence type="ECO:0000256" key="3">
    <source>
        <dbReference type="ARBA" id="ARBA00012438"/>
    </source>
</evidence>